<dbReference type="SUPFAM" id="SSF63817">
    <property type="entry name" value="Sortase"/>
    <property type="match status" value="1"/>
</dbReference>
<dbReference type="EMBL" id="QDAG01000011">
    <property type="protein sequence ID" value="KAE8126779.1"/>
    <property type="molecule type" value="Genomic_DNA"/>
</dbReference>
<dbReference type="CDD" id="cd05827">
    <property type="entry name" value="Sortase_C"/>
    <property type="match status" value="1"/>
</dbReference>
<name>A0A5N6RWZ1_9BIFI</name>
<dbReference type="Pfam" id="PF04203">
    <property type="entry name" value="Sortase"/>
    <property type="match status" value="1"/>
</dbReference>
<dbReference type="OrthoDB" id="5242161at2"/>
<keyword evidence="4" id="KW-1133">Transmembrane helix</keyword>
<dbReference type="NCBIfam" id="NF033745">
    <property type="entry name" value="class_C_sortase"/>
    <property type="match status" value="1"/>
</dbReference>
<feature type="region of interest" description="Disordered" evidence="3">
    <location>
        <begin position="93"/>
        <end position="115"/>
    </location>
</feature>
<comment type="caution">
    <text evidence="5">The sequence shown here is derived from an EMBL/GenBank/DDBJ whole genome shotgun (WGS) entry which is preliminary data.</text>
</comment>
<feature type="active site" description="Proton donor/acceptor" evidence="2">
    <location>
        <position position="178"/>
    </location>
</feature>
<keyword evidence="6" id="KW-1185">Reference proteome</keyword>
<feature type="transmembrane region" description="Helical" evidence="4">
    <location>
        <begin position="21"/>
        <end position="43"/>
    </location>
</feature>
<evidence type="ECO:0000313" key="6">
    <source>
        <dbReference type="Proteomes" id="UP000325415"/>
    </source>
</evidence>
<gene>
    <name evidence="5" type="ORF">DDE84_10385</name>
</gene>
<dbReference type="AlphaFoldDB" id="A0A5N6RWZ1"/>
<feature type="transmembrane region" description="Helical" evidence="4">
    <location>
        <begin position="276"/>
        <end position="298"/>
    </location>
</feature>
<sequence length="314" mass="33404">MPDKKSRPLRHISPESSAAKAKAWYIVAALLLIGSLVALLLPFTMQAVSQWRQTHAAHDATSQVALWPQGKVADEYDAAQRYNAQLAAKPQNVLGEAPDPFTGSGGKAKSQSETNKTYQRLLDTGGGIMGSVVIPKISVDLPIYHGTSDAVLAQGAGHLYGTSLPVGGASTHAVLTGHRGLPNALLFTRLDEMHKGDVFYIKVLGTTLAYKVDQITVVSPDNAKGDLKIVPGEDRVTLMTCTPYGVNTMRLLVSGERAAIPGQAPPLDDAPKDLTLLWTAMGSLVALGVAATAIVRWLRSSPAAGRHSTRVFRQ</sequence>
<dbReference type="GeneID" id="78128086"/>
<evidence type="ECO:0000256" key="3">
    <source>
        <dbReference type="SAM" id="MobiDB-lite"/>
    </source>
</evidence>
<evidence type="ECO:0000256" key="1">
    <source>
        <dbReference type="ARBA" id="ARBA00022801"/>
    </source>
</evidence>
<feature type="active site" description="Acyl-thioester intermediate" evidence="2">
    <location>
        <position position="241"/>
    </location>
</feature>
<dbReference type="Proteomes" id="UP000325415">
    <property type="component" value="Unassembled WGS sequence"/>
</dbReference>
<dbReference type="InterPro" id="IPR023365">
    <property type="entry name" value="Sortase_dom-sf"/>
</dbReference>
<evidence type="ECO:0000256" key="2">
    <source>
        <dbReference type="PIRSR" id="PIRSR605754-1"/>
    </source>
</evidence>
<dbReference type="InterPro" id="IPR042002">
    <property type="entry name" value="Sortase_C"/>
</dbReference>
<dbReference type="InterPro" id="IPR005754">
    <property type="entry name" value="Sortase"/>
</dbReference>
<reference evidence="5 6" key="1">
    <citation type="submission" date="2018-04" db="EMBL/GenBank/DDBJ databases">
        <authorList>
            <person name="Eckel V.P."/>
            <person name="Vogel R.F."/>
        </authorList>
    </citation>
    <scope>NUCLEOTIDE SEQUENCE [LARGE SCALE GENOMIC DNA]</scope>
    <source>
        <strain evidence="6">TMW 2.1764</strain>
    </source>
</reference>
<keyword evidence="4" id="KW-0812">Transmembrane</keyword>
<organism evidence="5 6">
    <name type="scientific">Bifidobacterium tibiigranuli</name>
    <dbReference type="NCBI Taxonomy" id="2172043"/>
    <lineage>
        <taxon>Bacteria</taxon>
        <taxon>Bacillati</taxon>
        <taxon>Actinomycetota</taxon>
        <taxon>Actinomycetes</taxon>
        <taxon>Bifidobacteriales</taxon>
        <taxon>Bifidobacteriaceae</taxon>
        <taxon>Bifidobacterium</taxon>
    </lineage>
</organism>
<protein>
    <submittedName>
        <fullName evidence="5">Class C sortase</fullName>
    </submittedName>
</protein>
<dbReference type="RefSeq" id="WP_152581621.1">
    <property type="nucleotide sequence ID" value="NZ_JALCMD010000003.1"/>
</dbReference>
<dbReference type="GO" id="GO:0016787">
    <property type="term" value="F:hydrolase activity"/>
    <property type="evidence" value="ECO:0007669"/>
    <property type="project" value="UniProtKB-KW"/>
</dbReference>
<accession>A0A5N6RWZ1</accession>
<dbReference type="NCBIfam" id="TIGR01076">
    <property type="entry name" value="sortase_fam"/>
    <property type="match status" value="1"/>
</dbReference>
<evidence type="ECO:0000256" key="4">
    <source>
        <dbReference type="SAM" id="Phobius"/>
    </source>
</evidence>
<keyword evidence="1" id="KW-0378">Hydrolase</keyword>
<keyword evidence="4" id="KW-0472">Membrane</keyword>
<proteinExistence type="predicted"/>
<evidence type="ECO:0000313" key="5">
    <source>
        <dbReference type="EMBL" id="KAE8126779.1"/>
    </source>
</evidence>
<dbReference type="Gene3D" id="2.40.260.10">
    <property type="entry name" value="Sortase"/>
    <property type="match status" value="1"/>
</dbReference>